<dbReference type="RefSeq" id="WP_123868728.1">
    <property type="nucleotide sequence ID" value="NZ_CP033932.1"/>
</dbReference>
<dbReference type="Proteomes" id="UP000271193">
    <property type="component" value="Chromosome"/>
</dbReference>
<dbReference type="GeneID" id="99063695"/>
<sequence>MAFTFGIKRLLSGNKASDGGMGTALTEHDETLKGTAVLETSDETINWIETEEKGKRIAIGQNDAETTLTFEIANPSLETQAYYAGGEVITSGTPAKKSYSPPMVKEVIEKSFTVETKAGYDIDIVNGKVLATPLGGTIGTENVLTMKVVVTVQAPEKEGVEAMTYREK</sequence>
<organism evidence="1 2">
    <name type="scientific">Chryseobacterium bernardetii</name>
    <dbReference type="NCBI Taxonomy" id="1241978"/>
    <lineage>
        <taxon>Bacteria</taxon>
        <taxon>Pseudomonadati</taxon>
        <taxon>Bacteroidota</taxon>
        <taxon>Flavobacteriia</taxon>
        <taxon>Flavobacteriales</taxon>
        <taxon>Weeksellaceae</taxon>
        <taxon>Chryseobacterium group</taxon>
        <taxon>Chryseobacterium</taxon>
    </lineage>
</organism>
<gene>
    <name evidence="1" type="ORF">EG339_02625</name>
</gene>
<dbReference type="AlphaFoldDB" id="A0A3G6T290"/>
<keyword evidence="2" id="KW-1185">Reference proteome</keyword>
<name>A0A3G6T290_9FLAO</name>
<dbReference type="EMBL" id="CP033932">
    <property type="protein sequence ID" value="AZB23591.1"/>
    <property type="molecule type" value="Genomic_DNA"/>
</dbReference>
<proteinExistence type="predicted"/>
<evidence type="ECO:0008006" key="3">
    <source>
        <dbReference type="Google" id="ProtNLM"/>
    </source>
</evidence>
<accession>A0A3G6T290</accession>
<reference evidence="2" key="1">
    <citation type="submission" date="2018-11" db="EMBL/GenBank/DDBJ databases">
        <title>Proposal to divide the Flavobacteriaceae and reorganize its genera based on Amino Acid Identity values calculated from whole genome sequences.</title>
        <authorList>
            <person name="Nicholson A.C."/>
            <person name="Gulvik C.A."/>
            <person name="Whitney A.M."/>
            <person name="Humrighouse B.W."/>
            <person name="Bell M."/>
            <person name="Holmes B."/>
            <person name="Steigerwalt A.G."/>
            <person name="Villarma A."/>
            <person name="Sheth M."/>
            <person name="Batra D."/>
            <person name="Pryor J."/>
            <person name="Bernardet J.-F."/>
            <person name="Hugo C."/>
            <person name="Kampfer P."/>
            <person name="Newman J."/>
            <person name="McQuiston J.R."/>
        </authorList>
    </citation>
    <scope>NUCLEOTIDE SEQUENCE [LARGE SCALE GENOMIC DNA]</scope>
    <source>
        <strain evidence="2">G0229</strain>
    </source>
</reference>
<protein>
    <recommendedName>
        <fullName evidence="3">Phage tail protein</fullName>
    </recommendedName>
</protein>
<evidence type="ECO:0000313" key="1">
    <source>
        <dbReference type="EMBL" id="AZB23591.1"/>
    </source>
</evidence>
<evidence type="ECO:0000313" key="2">
    <source>
        <dbReference type="Proteomes" id="UP000271193"/>
    </source>
</evidence>
<dbReference type="KEGG" id="cben:EG339_02625"/>